<dbReference type="AlphaFoldDB" id="A0A8J1Y1Q3"/>
<dbReference type="InterPro" id="IPR002018">
    <property type="entry name" value="CarbesteraseB"/>
</dbReference>
<dbReference type="InterPro" id="IPR051093">
    <property type="entry name" value="Neuroligin/BSAL"/>
</dbReference>
<sequence>MGFRVTFILLMSGLFGGTISQSDDVFRSYAHAGEVRGFTQTVFRKNIKGYSTDCKEDPWDNIDSGNVDNICYDRYKVNTFLGIPYAEYPTGDRRFRAPVYPPSWQRSIDGRRYKDACPQQLWKMDYLTNVNATENCLNLNIFMPNETDGRPEYQRKYPVFVWIHGYNYQYGAAHQWPGHMLATEKIVVVTFNYRMNALGFLSTQDRHGWGNYGMRDQVTALKWVKDNIRYFNGDDRWITVGGTDSGAAAVGFHLLSPLTNGLFRQAILMSGSDLSEWAYVDNTMRPKEYGKEIARQLLCPVDDSEAMMECLRLYRSPEEIVNASANIWPRENKDFWEPYSTVAGPFAPVVDQTSNNENPESFLPQTPRAMRNSGLFKVVPVLAGLNKDDGAFLLWNQTKHMRGVDFNQGMDYQTFRDIIAQFTFDRRIRDRDSVNSAIEFEYAYHPNIHNKSATLQAAKDMFGDWLYGSGVDEVLKQHAQANDEVKCYMYAFHFRGPYDRKPKWWGAPHGRDAESLFGFSHMNETVQFFWDWTELELQQNYTDHDRNISDFMMKLFGNFIRSGEPTREYEYFRNVTWLPFRPQMSNLSYLLVDERSNQSVNYKQSHFAFWRDYWPRLIQRYPTTTTPIPTPPAALEYEERLKSTTTPIPTPVMLIEFQAATFGLVGLALLFILIIVTLSVTWWKWKQLYNKEYRYVTKRSESEI</sequence>
<dbReference type="Gene3D" id="3.40.50.1820">
    <property type="entry name" value="alpha/beta hydrolase"/>
    <property type="match status" value="1"/>
</dbReference>
<comment type="similarity">
    <text evidence="1">Belongs to the type-B carboxylesterase/lipase family.</text>
</comment>
<evidence type="ECO:0000313" key="3">
    <source>
        <dbReference type="Proteomes" id="UP000749559"/>
    </source>
</evidence>
<dbReference type="PANTHER" id="PTHR43903">
    <property type="entry name" value="NEUROLIGIN"/>
    <property type="match status" value="1"/>
</dbReference>
<keyword evidence="3" id="KW-1185">Reference proteome</keyword>
<organism evidence="2 3">
    <name type="scientific">Owenia fusiformis</name>
    <name type="common">Polychaete worm</name>
    <dbReference type="NCBI Taxonomy" id="6347"/>
    <lineage>
        <taxon>Eukaryota</taxon>
        <taxon>Metazoa</taxon>
        <taxon>Spiralia</taxon>
        <taxon>Lophotrochozoa</taxon>
        <taxon>Annelida</taxon>
        <taxon>Polychaeta</taxon>
        <taxon>Sedentaria</taxon>
        <taxon>Canalipalpata</taxon>
        <taxon>Sabellida</taxon>
        <taxon>Oweniida</taxon>
        <taxon>Oweniidae</taxon>
        <taxon>Owenia</taxon>
    </lineage>
</organism>
<dbReference type="SUPFAM" id="SSF53474">
    <property type="entry name" value="alpha/beta-Hydrolases"/>
    <property type="match status" value="1"/>
</dbReference>
<reference evidence="2" key="1">
    <citation type="submission" date="2022-03" db="EMBL/GenBank/DDBJ databases">
        <authorList>
            <person name="Martin C."/>
        </authorList>
    </citation>
    <scope>NUCLEOTIDE SEQUENCE</scope>
</reference>
<dbReference type="EMBL" id="CAIIXF020000001">
    <property type="protein sequence ID" value="CAH1773570.1"/>
    <property type="molecule type" value="Genomic_DNA"/>
</dbReference>
<gene>
    <name evidence="2" type="ORF">OFUS_LOCUS1149</name>
</gene>
<evidence type="ECO:0000256" key="1">
    <source>
        <dbReference type="ARBA" id="ARBA00005964"/>
    </source>
</evidence>
<accession>A0A8J1Y1Q3</accession>
<dbReference type="OrthoDB" id="6846267at2759"/>
<dbReference type="InterPro" id="IPR029058">
    <property type="entry name" value="AB_hydrolase_fold"/>
</dbReference>
<name>A0A8J1Y1Q3_OWEFU</name>
<protein>
    <submittedName>
        <fullName evidence="2">Uncharacterized protein</fullName>
    </submittedName>
</protein>
<dbReference type="Proteomes" id="UP000749559">
    <property type="component" value="Unassembled WGS sequence"/>
</dbReference>
<proteinExistence type="inferred from homology"/>
<dbReference type="Pfam" id="PF00135">
    <property type="entry name" value="COesterase"/>
    <property type="match status" value="1"/>
</dbReference>
<comment type="caution">
    <text evidence="2">The sequence shown here is derived from an EMBL/GenBank/DDBJ whole genome shotgun (WGS) entry which is preliminary data.</text>
</comment>
<evidence type="ECO:0000313" key="2">
    <source>
        <dbReference type="EMBL" id="CAH1773570.1"/>
    </source>
</evidence>